<proteinExistence type="predicted"/>
<dbReference type="AlphaFoldDB" id="A0AAV0KVL9"/>
<keyword evidence="2" id="KW-1185">Reference proteome</keyword>
<organism evidence="1 2">
    <name type="scientific">Linum tenue</name>
    <dbReference type="NCBI Taxonomy" id="586396"/>
    <lineage>
        <taxon>Eukaryota</taxon>
        <taxon>Viridiplantae</taxon>
        <taxon>Streptophyta</taxon>
        <taxon>Embryophyta</taxon>
        <taxon>Tracheophyta</taxon>
        <taxon>Spermatophyta</taxon>
        <taxon>Magnoliopsida</taxon>
        <taxon>eudicotyledons</taxon>
        <taxon>Gunneridae</taxon>
        <taxon>Pentapetalae</taxon>
        <taxon>rosids</taxon>
        <taxon>fabids</taxon>
        <taxon>Malpighiales</taxon>
        <taxon>Linaceae</taxon>
        <taxon>Linum</taxon>
    </lineage>
</organism>
<evidence type="ECO:0000313" key="2">
    <source>
        <dbReference type="Proteomes" id="UP001154282"/>
    </source>
</evidence>
<dbReference type="EMBL" id="CAMGYJ010000005">
    <property type="protein sequence ID" value="CAI0425672.1"/>
    <property type="molecule type" value="Genomic_DNA"/>
</dbReference>
<sequence length="84" mass="9050">GEGDSQFQRRGIPPKLAEFKIPTILSCQPAPRKSKSTPISCKRKLVSELAFIDMVNRVEVESSSDTVCSWPSGSGAPISSLVIC</sequence>
<dbReference type="Proteomes" id="UP001154282">
    <property type="component" value="Unassembled WGS sequence"/>
</dbReference>
<evidence type="ECO:0000313" key="1">
    <source>
        <dbReference type="EMBL" id="CAI0425672.1"/>
    </source>
</evidence>
<accession>A0AAV0KVL9</accession>
<reference evidence="1" key="1">
    <citation type="submission" date="2022-08" db="EMBL/GenBank/DDBJ databases">
        <authorList>
            <person name="Gutierrez-Valencia J."/>
        </authorList>
    </citation>
    <scope>NUCLEOTIDE SEQUENCE</scope>
</reference>
<gene>
    <name evidence="1" type="ORF">LITE_LOCUS20502</name>
</gene>
<comment type="caution">
    <text evidence="1">The sequence shown here is derived from an EMBL/GenBank/DDBJ whole genome shotgun (WGS) entry which is preliminary data.</text>
</comment>
<protein>
    <submittedName>
        <fullName evidence="1">Uncharacterized protein</fullName>
    </submittedName>
</protein>
<feature type="non-terminal residue" evidence="1">
    <location>
        <position position="1"/>
    </location>
</feature>
<name>A0AAV0KVL9_9ROSI</name>